<feature type="domain" description="SnoaL-like" evidence="1">
    <location>
        <begin position="6"/>
        <end position="133"/>
    </location>
</feature>
<protein>
    <submittedName>
        <fullName evidence="2">Nuclear transport factor 2 family protein</fullName>
    </submittedName>
</protein>
<organism evidence="2 3">
    <name type="scientific">Arthrobacter ramosus</name>
    <dbReference type="NCBI Taxonomy" id="1672"/>
    <lineage>
        <taxon>Bacteria</taxon>
        <taxon>Bacillati</taxon>
        <taxon>Actinomycetota</taxon>
        <taxon>Actinomycetes</taxon>
        <taxon>Micrococcales</taxon>
        <taxon>Micrococcaceae</taxon>
        <taxon>Arthrobacter</taxon>
    </lineage>
</organism>
<gene>
    <name evidence="2" type="ORF">ACFFP1_15980</name>
</gene>
<keyword evidence="3" id="KW-1185">Reference proteome</keyword>
<dbReference type="InterPro" id="IPR032710">
    <property type="entry name" value="NTF2-like_dom_sf"/>
</dbReference>
<dbReference type="SUPFAM" id="SSF54427">
    <property type="entry name" value="NTF2-like"/>
    <property type="match status" value="1"/>
</dbReference>
<dbReference type="InterPro" id="IPR037401">
    <property type="entry name" value="SnoaL-like"/>
</dbReference>
<proteinExistence type="predicted"/>
<sequence>MTATLTAEDRLDIADLLYRIGAGLDNADSDLLSSAFAKDATFDFGPAARFSGIDFPVLEGREQIVGGLIGALGALDTFHQVSNPRITVTDGEVVLTTLIEAAHFPAGDHSRHFLMKNRHTSRVARVDGVWLVTSNVADAAWVDGDVNVLLGR</sequence>
<comment type="caution">
    <text evidence="2">The sequence shown here is derived from an EMBL/GenBank/DDBJ whole genome shotgun (WGS) entry which is preliminary data.</text>
</comment>
<name>A0ABV5Y1X4_ARTRM</name>
<dbReference type="EMBL" id="JBHMBC010000025">
    <property type="protein sequence ID" value="MFB9820996.1"/>
    <property type="molecule type" value="Genomic_DNA"/>
</dbReference>
<dbReference type="Gene3D" id="3.10.450.50">
    <property type="match status" value="1"/>
</dbReference>
<evidence type="ECO:0000313" key="2">
    <source>
        <dbReference type="EMBL" id="MFB9820996.1"/>
    </source>
</evidence>
<accession>A0ABV5Y1X4</accession>
<evidence type="ECO:0000259" key="1">
    <source>
        <dbReference type="Pfam" id="PF13577"/>
    </source>
</evidence>
<dbReference type="Proteomes" id="UP001589702">
    <property type="component" value="Unassembled WGS sequence"/>
</dbReference>
<reference evidence="2 3" key="1">
    <citation type="submission" date="2024-09" db="EMBL/GenBank/DDBJ databases">
        <authorList>
            <person name="Sun Q."/>
            <person name="Mori K."/>
        </authorList>
    </citation>
    <scope>NUCLEOTIDE SEQUENCE [LARGE SCALE GENOMIC DNA]</scope>
    <source>
        <strain evidence="2 3">JCM 1334</strain>
    </source>
</reference>
<evidence type="ECO:0000313" key="3">
    <source>
        <dbReference type="Proteomes" id="UP001589702"/>
    </source>
</evidence>
<dbReference type="RefSeq" id="WP_234751681.1">
    <property type="nucleotide sequence ID" value="NZ_BAAAWN010000001.1"/>
</dbReference>
<dbReference type="Pfam" id="PF13577">
    <property type="entry name" value="SnoaL_4"/>
    <property type="match status" value="1"/>
</dbReference>